<evidence type="ECO:0000313" key="1">
    <source>
        <dbReference type="EMBL" id="MDT0554406.1"/>
    </source>
</evidence>
<sequence length="221" mass="25401">MNQEKIHVYFVPGLAAGKEIFKNINLPKEHYKIHILEWLIPNKKESIEAYASRMASRIKHNNSVLIGVSFGGVMVQEMSAYLSLRRLIIVSSVKCRNELPARLKIAKKTRAYKLIPTSLVLSADDLTKYAIGPKSKKRLSLYNTYLHVRNKKYLDWAIENMVCWKREKPLEDVIHIHGDSDIVFPIKNIKNPILLEGGTHIMILNKGSWVSEKLIEIIENN</sequence>
<dbReference type="SUPFAM" id="SSF53474">
    <property type="entry name" value="alpha/beta-Hydrolases"/>
    <property type="match status" value="1"/>
</dbReference>
<gene>
    <name evidence="1" type="ORF">RM538_00200</name>
</gene>
<dbReference type="RefSeq" id="WP_311331372.1">
    <property type="nucleotide sequence ID" value="NZ_JAVRHZ010000001.1"/>
</dbReference>
<name>A0ABU2Y892_9FLAO</name>
<proteinExistence type="predicted"/>
<dbReference type="EMBL" id="JAVRHZ010000001">
    <property type="protein sequence ID" value="MDT0554406.1"/>
    <property type="molecule type" value="Genomic_DNA"/>
</dbReference>
<dbReference type="GO" id="GO:0016787">
    <property type="term" value="F:hydrolase activity"/>
    <property type="evidence" value="ECO:0007669"/>
    <property type="project" value="UniProtKB-KW"/>
</dbReference>
<keyword evidence="1" id="KW-0378">Hydrolase</keyword>
<comment type="caution">
    <text evidence="1">The sequence shown here is derived from an EMBL/GenBank/DDBJ whole genome shotgun (WGS) entry which is preliminary data.</text>
</comment>
<evidence type="ECO:0000313" key="2">
    <source>
        <dbReference type="Proteomes" id="UP001254488"/>
    </source>
</evidence>
<organism evidence="1 2">
    <name type="scientific">Patiriisocius hiemis</name>
    <dbReference type="NCBI Taxonomy" id="3075604"/>
    <lineage>
        <taxon>Bacteria</taxon>
        <taxon>Pseudomonadati</taxon>
        <taxon>Bacteroidota</taxon>
        <taxon>Flavobacteriia</taxon>
        <taxon>Flavobacteriales</taxon>
        <taxon>Flavobacteriaceae</taxon>
        <taxon>Patiriisocius</taxon>
    </lineage>
</organism>
<accession>A0ABU2Y892</accession>
<protein>
    <submittedName>
        <fullName evidence="1">Alpha/beta hydrolase</fullName>
    </submittedName>
</protein>
<keyword evidence="2" id="KW-1185">Reference proteome</keyword>
<dbReference type="Gene3D" id="3.40.50.1820">
    <property type="entry name" value="alpha/beta hydrolase"/>
    <property type="match status" value="1"/>
</dbReference>
<reference evidence="1 2" key="1">
    <citation type="submission" date="2023-09" db="EMBL/GenBank/DDBJ databases">
        <authorList>
            <person name="Rey-Velasco X."/>
        </authorList>
    </citation>
    <scope>NUCLEOTIDE SEQUENCE [LARGE SCALE GENOMIC DNA]</scope>
    <source>
        <strain evidence="1 2">W242</strain>
    </source>
</reference>
<dbReference type="Proteomes" id="UP001254488">
    <property type="component" value="Unassembled WGS sequence"/>
</dbReference>
<dbReference type="InterPro" id="IPR029058">
    <property type="entry name" value="AB_hydrolase_fold"/>
</dbReference>